<dbReference type="NCBIfam" id="TIGR00229">
    <property type="entry name" value="sensory_box"/>
    <property type="match status" value="1"/>
</dbReference>
<dbReference type="SUPFAM" id="SSF55785">
    <property type="entry name" value="PYP-like sensor domain (PAS domain)"/>
    <property type="match status" value="1"/>
</dbReference>
<evidence type="ECO:0000313" key="7">
    <source>
        <dbReference type="Proteomes" id="UP000697995"/>
    </source>
</evidence>
<dbReference type="InterPro" id="IPR004090">
    <property type="entry name" value="Chemotax_Me-accpt_rcpt"/>
</dbReference>
<dbReference type="SUPFAM" id="SSF58104">
    <property type="entry name" value="Methyl-accepting chemotaxis protein (MCP) signaling domain"/>
    <property type="match status" value="1"/>
</dbReference>
<evidence type="ECO:0000256" key="3">
    <source>
        <dbReference type="PROSITE-ProRule" id="PRU00284"/>
    </source>
</evidence>
<dbReference type="Gene3D" id="3.30.450.20">
    <property type="entry name" value="PAS domain"/>
    <property type="match status" value="2"/>
</dbReference>
<evidence type="ECO:0008006" key="8">
    <source>
        <dbReference type="Google" id="ProtNLM"/>
    </source>
</evidence>
<proteinExistence type="inferred from homology"/>
<evidence type="ECO:0000259" key="5">
    <source>
        <dbReference type="PROSITE" id="PS50113"/>
    </source>
</evidence>
<accession>A0ABS1D021</accession>
<sequence length="488" mass="52104">MLKFFGSERLPDIRHAALDALRANVMIADRDLTIIYMNPSVMALLREAEPELRKELPRFSLATLIGSNIDVFHKDPGHQRRMLAAMDKPHSATIKVGPRMFDLLVSPLVEDGTRTGFVVEWADSRERLMNLDYQAQILALGRSQAMIQFAPDGTILDANDNFLAVMGYGLEEIRGRNHSIFVTPDYAASADYKRFWDTLRGGQFQAAQFRRFGKDGREVWIEGAYNPILGPDGRVAKVVKFATDITKQMQLLNTLNALIGDVEASMARCTQAADQVRAAAGRTEGDVQGLAASAEQLAGSIAGIAESMARSRAATEGAFDQTQAVARNTETLSNAAQAMTGIVGLIRNIASQINLLALNATIEAARAGEAGKGFAVVAGEVKSLAVQAARATEQITGEINGIQSTSLEVAGALNAIRDAVTVVRESVSATASAMEQQGTVIRGISSTTQDVSSTVASVSADIAVVAGAVEEAGKTVARTRDAARVLVK</sequence>
<dbReference type="InterPro" id="IPR004089">
    <property type="entry name" value="MCPsignal_dom"/>
</dbReference>
<dbReference type="SMART" id="SM00283">
    <property type="entry name" value="MA"/>
    <property type="match status" value="1"/>
</dbReference>
<dbReference type="PANTHER" id="PTHR32089">
    <property type="entry name" value="METHYL-ACCEPTING CHEMOTAXIS PROTEIN MCPB"/>
    <property type="match status" value="1"/>
</dbReference>
<organism evidence="6 7">
    <name type="scientific">Paracraurococcus ruber</name>
    <dbReference type="NCBI Taxonomy" id="77675"/>
    <lineage>
        <taxon>Bacteria</taxon>
        <taxon>Pseudomonadati</taxon>
        <taxon>Pseudomonadota</taxon>
        <taxon>Alphaproteobacteria</taxon>
        <taxon>Acetobacterales</taxon>
        <taxon>Roseomonadaceae</taxon>
        <taxon>Paracraurococcus</taxon>
    </lineage>
</organism>
<dbReference type="RefSeq" id="WP_158292251.1">
    <property type="nucleotide sequence ID" value="NZ_NRSG01000149.1"/>
</dbReference>
<dbReference type="EMBL" id="NRSG01000149">
    <property type="protein sequence ID" value="MBK1660143.1"/>
    <property type="molecule type" value="Genomic_DNA"/>
</dbReference>
<feature type="domain" description="PAC" evidence="5">
    <location>
        <begin position="205"/>
        <end position="257"/>
    </location>
</feature>
<protein>
    <recommendedName>
        <fullName evidence="8">Methyl-accepting chemotaxis sensory transducer with Pas/Pac sensor</fullName>
    </recommendedName>
</protein>
<dbReference type="SMART" id="SM00091">
    <property type="entry name" value="PAS"/>
    <property type="match status" value="2"/>
</dbReference>
<dbReference type="InterPro" id="IPR013655">
    <property type="entry name" value="PAS_fold_3"/>
</dbReference>
<dbReference type="PROSITE" id="PS50113">
    <property type="entry name" value="PAC"/>
    <property type="match status" value="1"/>
</dbReference>
<dbReference type="InterPro" id="IPR035965">
    <property type="entry name" value="PAS-like_dom_sf"/>
</dbReference>
<feature type="domain" description="Methyl-accepting transducer" evidence="4">
    <location>
        <begin position="251"/>
        <end position="473"/>
    </location>
</feature>
<dbReference type="Pfam" id="PF00015">
    <property type="entry name" value="MCPsignal"/>
    <property type="match status" value="1"/>
</dbReference>
<dbReference type="Proteomes" id="UP000697995">
    <property type="component" value="Unassembled WGS sequence"/>
</dbReference>
<evidence type="ECO:0000259" key="4">
    <source>
        <dbReference type="PROSITE" id="PS50111"/>
    </source>
</evidence>
<dbReference type="PANTHER" id="PTHR32089:SF112">
    <property type="entry name" value="LYSOZYME-LIKE PROTEIN-RELATED"/>
    <property type="match status" value="1"/>
</dbReference>
<comment type="similarity">
    <text evidence="2">Belongs to the methyl-accepting chemotaxis (MCP) protein family.</text>
</comment>
<dbReference type="InterPro" id="IPR000014">
    <property type="entry name" value="PAS"/>
</dbReference>
<name>A0ABS1D021_9PROT</name>
<dbReference type="Gene3D" id="1.10.287.950">
    <property type="entry name" value="Methyl-accepting chemotaxis protein"/>
    <property type="match status" value="1"/>
</dbReference>
<dbReference type="InterPro" id="IPR001610">
    <property type="entry name" value="PAC"/>
</dbReference>
<dbReference type="Pfam" id="PF13188">
    <property type="entry name" value="PAS_8"/>
    <property type="match status" value="1"/>
</dbReference>
<dbReference type="Pfam" id="PF08447">
    <property type="entry name" value="PAS_3"/>
    <property type="match status" value="1"/>
</dbReference>
<comment type="caution">
    <text evidence="6">The sequence shown here is derived from an EMBL/GenBank/DDBJ whole genome shotgun (WGS) entry which is preliminary data.</text>
</comment>
<reference evidence="6 7" key="1">
    <citation type="journal article" date="2020" name="Microorganisms">
        <title>Osmotic Adaptation and Compatible Solute Biosynthesis of Phototrophic Bacteria as Revealed from Genome Analyses.</title>
        <authorList>
            <person name="Imhoff J.F."/>
            <person name="Rahn T."/>
            <person name="Kunzel S."/>
            <person name="Keller A."/>
            <person name="Neulinger S.C."/>
        </authorList>
    </citation>
    <scope>NUCLEOTIDE SEQUENCE [LARGE SCALE GENOMIC DNA]</scope>
    <source>
        <strain evidence="6 7">DSM 15382</strain>
    </source>
</reference>
<keyword evidence="7" id="KW-1185">Reference proteome</keyword>
<dbReference type="SMART" id="SM00086">
    <property type="entry name" value="PAC"/>
    <property type="match status" value="1"/>
</dbReference>
<keyword evidence="1 3" id="KW-0807">Transducer</keyword>
<evidence type="ECO:0000256" key="2">
    <source>
        <dbReference type="ARBA" id="ARBA00029447"/>
    </source>
</evidence>
<dbReference type="CDD" id="cd00130">
    <property type="entry name" value="PAS"/>
    <property type="match status" value="1"/>
</dbReference>
<dbReference type="InterPro" id="IPR000700">
    <property type="entry name" value="PAS-assoc_C"/>
</dbReference>
<evidence type="ECO:0000256" key="1">
    <source>
        <dbReference type="ARBA" id="ARBA00023224"/>
    </source>
</evidence>
<gene>
    <name evidence="6" type="ORF">CKO45_18080</name>
</gene>
<dbReference type="PROSITE" id="PS50111">
    <property type="entry name" value="CHEMOTAXIS_TRANSDUC_2"/>
    <property type="match status" value="1"/>
</dbReference>
<dbReference type="PRINTS" id="PR00260">
    <property type="entry name" value="CHEMTRNSDUCR"/>
</dbReference>
<evidence type="ECO:0000313" key="6">
    <source>
        <dbReference type="EMBL" id="MBK1660143.1"/>
    </source>
</evidence>